<evidence type="ECO:0000313" key="1">
    <source>
        <dbReference type="EMBL" id="OAX39868.1"/>
    </source>
</evidence>
<dbReference type="InParanoid" id="A0A1B7N4U5"/>
<dbReference type="Gene3D" id="3.30.160.60">
    <property type="entry name" value="Classic Zinc Finger"/>
    <property type="match status" value="1"/>
</dbReference>
<reference evidence="1 2" key="1">
    <citation type="submission" date="2016-06" db="EMBL/GenBank/DDBJ databases">
        <title>Comparative genomics of the ectomycorrhizal sister species Rhizopogon vinicolor and Rhizopogon vesiculosus (Basidiomycota: Boletales) reveals a divergence of the mating type B locus.</title>
        <authorList>
            <consortium name="DOE Joint Genome Institute"/>
            <person name="Mujic A.B."/>
            <person name="Kuo A."/>
            <person name="Tritt A."/>
            <person name="Lipzen A."/>
            <person name="Chen C."/>
            <person name="Johnson J."/>
            <person name="Sharma A."/>
            <person name="Barry K."/>
            <person name="Grigoriev I.V."/>
            <person name="Spatafora J.W."/>
        </authorList>
    </citation>
    <scope>NUCLEOTIDE SEQUENCE [LARGE SCALE GENOMIC DNA]</scope>
    <source>
        <strain evidence="1 2">AM-OR11-026</strain>
    </source>
</reference>
<gene>
    <name evidence="1" type="ORF">K503DRAFT_50298</name>
</gene>
<organism evidence="1 2">
    <name type="scientific">Rhizopogon vinicolor AM-OR11-026</name>
    <dbReference type="NCBI Taxonomy" id="1314800"/>
    <lineage>
        <taxon>Eukaryota</taxon>
        <taxon>Fungi</taxon>
        <taxon>Dikarya</taxon>
        <taxon>Basidiomycota</taxon>
        <taxon>Agaricomycotina</taxon>
        <taxon>Agaricomycetes</taxon>
        <taxon>Agaricomycetidae</taxon>
        <taxon>Boletales</taxon>
        <taxon>Suillineae</taxon>
        <taxon>Rhizopogonaceae</taxon>
        <taxon>Rhizopogon</taxon>
    </lineage>
</organism>
<sequence length="197" mass="22055">MLHACRDQDSIRFLDCLDELLASYSSGVGMGEEGVYCSRLGFQAIPDEHADPPLSQQPTPQRIQPVLGQLLEQDFGPLLQESVAASNAPLCQRSPDLLPGTPGNTNYPLNALTPHTCCEVQTFYQRPRPRVAQSSKKKVQCTWPGCTKTFRKDGRTRHVNEIHLRVVKGVCARCGKVFRRPYLKRKHELACRVNTPT</sequence>
<evidence type="ECO:0000313" key="2">
    <source>
        <dbReference type="Proteomes" id="UP000092154"/>
    </source>
</evidence>
<protein>
    <recommendedName>
        <fullName evidence="3">C2H2-type domain-containing protein</fullName>
    </recommendedName>
</protein>
<proteinExistence type="predicted"/>
<evidence type="ECO:0008006" key="3">
    <source>
        <dbReference type="Google" id="ProtNLM"/>
    </source>
</evidence>
<dbReference type="OrthoDB" id="3994630at2759"/>
<dbReference type="Proteomes" id="UP000092154">
    <property type="component" value="Unassembled WGS sequence"/>
</dbReference>
<dbReference type="AlphaFoldDB" id="A0A1B7N4U5"/>
<accession>A0A1B7N4U5</accession>
<keyword evidence="2" id="KW-1185">Reference proteome</keyword>
<dbReference type="EMBL" id="KV448233">
    <property type="protein sequence ID" value="OAX39868.1"/>
    <property type="molecule type" value="Genomic_DNA"/>
</dbReference>
<name>A0A1B7N4U5_9AGAM</name>